<sequence>MVSLIWQAGLILNTHIETVCMSSQNDPFETTTARNEDQDLIIRRAIVRYLFSAFSITMVVGRWCLISAISCVGFHQPEFSWVRRSLLAIEAA</sequence>
<dbReference type="Proteomes" id="UP001597349">
    <property type="component" value="Unassembled WGS sequence"/>
</dbReference>
<evidence type="ECO:0000313" key="1">
    <source>
        <dbReference type="EMBL" id="MFD2054558.1"/>
    </source>
</evidence>
<dbReference type="RefSeq" id="WP_379020226.1">
    <property type="nucleotide sequence ID" value="NZ_JBHUGY010000026.1"/>
</dbReference>
<dbReference type="EMBL" id="JBHUGY010000026">
    <property type="protein sequence ID" value="MFD2054558.1"/>
    <property type="molecule type" value="Genomic_DNA"/>
</dbReference>
<proteinExistence type="predicted"/>
<name>A0ABW4WF93_9HYPH</name>
<organism evidence="1 2">
    <name type="scientific">Mesorhizobium calcicola</name>
    <dbReference type="NCBI Taxonomy" id="1300310"/>
    <lineage>
        <taxon>Bacteria</taxon>
        <taxon>Pseudomonadati</taxon>
        <taxon>Pseudomonadota</taxon>
        <taxon>Alphaproteobacteria</taxon>
        <taxon>Hyphomicrobiales</taxon>
        <taxon>Phyllobacteriaceae</taxon>
        <taxon>Mesorhizobium</taxon>
    </lineage>
</organism>
<evidence type="ECO:0000313" key="2">
    <source>
        <dbReference type="Proteomes" id="UP001597349"/>
    </source>
</evidence>
<accession>A0ABW4WF93</accession>
<gene>
    <name evidence="1" type="ORF">ACFSQT_16130</name>
</gene>
<evidence type="ECO:0008006" key="3">
    <source>
        <dbReference type="Google" id="ProtNLM"/>
    </source>
</evidence>
<protein>
    <recommendedName>
        <fullName evidence="3">Transposase</fullName>
    </recommendedName>
</protein>
<reference evidence="2" key="1">
    <citation type="journal article" date="2019" name="Int. J. Syst. Evol. Microbiol.">
        <title>The Global Catalogue of Microorganisms (GCM) 10K type strain sequencing project: providing services to taxonomists for standard genome sequencing and annotation.</title>
        <authorList>
            <consortium name="The Broad Institute Genomics Platform"/>
            <consortium name="The Broad Institute Genome Sequencing Center for Infectious Disease"/>
            <person name="Wu L."/>
            <person name="Ma J."/>
        </authorList>
    </citation>
    <scope>NUCLEOTIDE SEQUENCE [LARGE SCALE GENOMIC DNA]</scope>
    <source>
        <strain evidence="2">CGMCC 1.16226</strain>
    </source>
</reference>
<comment type="caution">
    <text evidence="1">The sequence shown here is derived from an EMBL/GenBank/DDBJ whole genome shotgun (WGS) entry which is preliminary data.</text>
</comment>
<keyword evidence="2" id="KW-1185">Reference proteome</keyword>